<sequence length="73" mass="7495">MGAGVLPVWSATSPSATLKISISPALRGPNKGAGRGGGAEDLMRETYTGGVAAARLLKPFVASHVDRHRVPDL</sequence>
<accession>A0ABP6YPJ2</accession>
<evidence type="ECO:0000313" key="1">
    <source>
        <dbReference type="EMBL" id="GAA3587932.1"/>
    </source>
</evidence>
<comment type="caution">
    <text evidence="1">The sequence shown here is derived from an EMBL/GenBank/DDBJ whole genome shotgun (WGS) entry which is preliminary data.</text>
</comment>
<dbReference type="EMBL" id="BAABCE010000023">
    <property type="protein sequence ID" value="GAA3587932.1"/>
    <property type="molecule type" value="Genomic_DNA"/>
</dbReference>
<name>A0ABP6YPJ2_9ACTN</name>
<gene>
    <name evidence="1" type="ORF">GCM10022295_81830</name>
</gene>
<proteinExistence type="predicted"/>
<keyword evidence="2" id="KW-1185">Reference proteome</keyword>
<evidence type="ECO:0000313" key="2">
    <source>
        <dbReference type="Proteomes" id="UP001500707"/>
    </source>
</evidence>
<reference evidence="2" key="1">
    <citation type="journal article" date="2019" name="Int. J. Syst. Evol. Microbiol.">
        <title>The Global Catalogue of Microorganisms (GCM) 10K type strain sequencing project: providing services to taxonomists for standard genome sequencing and annotation.</title>
        <authorList>
            <consortium name="The Broad Institute Genomics Platform"/>
            <consortium name="The Broad Institute Genome Sequencing Center for Infectious Disease"/>
            <person name="Wu L."/>
            <person name="Ma J."/>
        </authorList>
    </citation>
    <scope>NUCLEOTIDE SEQUENCE [LARGE SCALE GENOMIC DNA]</scope>
    <source>
        <strain evidence="2">JCM 17656</strain>
    </source>
</reference>
<dbReference type="Proteomes" id="UP001500707">
    <property type="component" value="Unassembled WGS sequence"/>
</dbReference>
<protein>
    <submittedName>
        <fullName evidence="1">Uncharacterized protein</fullName>
    </submittedName>
</protein>
<organism evidence="1 2">
    <name type="scientific">Streptomyces osmaniensis</name>
    <dbReference type="NCBI Taxonomy" id="593134"/>
    <lineage>
        <taxon>Bacteria</taxon>
        <taxon>Bacillati</taxon>
        <taxon>Actinomycetota</taxon>
        <taxon>Actinomycetes</taxon>
        <taxon>Kitasatosporales</taxon>
        <taxon>Streptomycetaceae</taxon>
        <taxon>Streptomyces</taxon>
    </lineage>
</organism>